<dbReference type="InterPro" id="IPR007110">
    <property type="entry name" value="Ig-like_dom"/>
</dbReference>
<dbReference type="PROSITE" id="PS50835">
    <property type="entry name" value="IG_LIKE"/>
    <property type="match status" value="1"/>
</dbReference>
<feature type="domain" description="Ig-like" evidence="1">
    <location>
        <begin position="108"/>
        <end position="190"/>
    </location>
</feature>
<protein>
    <submittedName>
        <fullName evidence="2">Uncharacterized protein gs79</fullName>
    </submittedName>
</protein>
<reference evidence="2" key="1">
    <citation type="journal article" date="2001" name="Hum. Mol. Genet.">
        <title>Sequence, structure and pathology of the fully annotated terminal 2 Mb of the short arm of human chromosome 16.</title>
        <authorList>
            <person name="Daniels R.J."/>
            <person name="Peden J.F."/>
            <person name="Lloyd C."/>
            <person name="Horsley S.W."/>
            <person name="Clark K."/>
            <person name="Tufarelli C."/>
            <person name="Kearney L."/>
            <person name="Buckle V.J."/>
            <person name="Doggett N.A."/>
            <person name="Flint J."/>
            <person name="Higgs D.R."/>
        </authorList>
    </citation>
    <scope>NUCLEOTIDE SEQUENCE</scope>
</reference>
<dbReference type="EMBL" id="AE006465">
    <property type="protein sequence ID" value="AAK61263.1"/>
    <property type="molecule type" value="Genomic_DNA"/>
</dbReference>
<proteinExistence type="predicted"/>
<dbReference type="AlphaFoldDB" id="Q96S03"/>
<sequence length="190" mass="20430">MKHIGQWVALTEQPSGMCRPGSCRPRVWPRELNFLTTLSPEVSCPLRTIDECFVVKKKKKKTKPKPVIFPKVNVSALCAPRVWSDRAGRVTKPLTVSGQACWGRSWAPAFVVLSSNPRKASEGETITQAWSCAGDPATPSVLSTETVTQTWSCAGDPATLSALSTETVTQTWSCAGDPATPSVLSAETVA</sequence>
<evidence type="ECO:0000259" key="1">
    <source>
        <dbReference type="PROSITE" id="PS50835"/>
    </source>
</evidence>
<gene>
    <name evidence="2" type="primary">gs79</name>
</gene>
<organism evidence="2">
    <name type="scientific">Homo sapiens</name>
    <name type="common">Human</name>
    <dbReference type="NCBI Taxonomy" id="9606"/>
    <lineage>
        <taxon>Eukaryota</taxon>
        <taxon>Metazoa</taxon>
        <taxon>Chordata</taxon>
        <taxon>Craniata</taxon>
        <taxon>Vertebrata</taxon>
        <taxon>Euteleostomi</taxon>
        <taxon>Mammalia</taxon>
        <taxon>Eutheria</taxon>
        <taxon>Euarchontoglires</taxon>
        <taxon>Primates</taxon>
        <taxon>Haplorrhini</taxon>
        <taxon>Catarrhini</taxon>
        <taxon>Hominidae</taxon>
        <taxon>Homo</taxon>
    </lineage>
</organism>
<name>Q96S03_HUMAN</name>
<evidence type="ECO:0000313" key="2">
    <source>
        <dbReference type="EMBL" id="AAK61263.1"/>
    </source>
</evidence>
<accession>Q96S03</accession>